<dbReference type="PROSITE" id="PS51257">
    <property type="entry name" value="PROKAR_LIPOPROTEIN"/>
    <property type="match status" value="1"/>
</dbReference>
<keyword evidence="3" id="KW-1185">Reference proteome</keyword>
<protein>
    <recommendedName>
        <fullName evidence="4">Lipoprotein</fullName>
    </recommendedName>
</protein>
<dbReference type="Proteomes" id="UP000316471">
    <property type="component" value="Unassembled WGS sequence"/>
</dbReference>
<feature type="chain" id="PRO_5021843272" description="Lipoprotein" evidence="1">
    <location>
        <begin position="19"/>
        <end position="82"/>
    </location>
</feature>
<evidence type="ECO:0000313" key="3">
    <source>
        <dbReference type="Proteomes" id="UP000316471"/>
    </source>
</evidence>
<dbReference type="EMBL" id="VLKP01000010">
    <property type="protein sequence ID" value="TWI08257.1"/>
    <property type="molecule type" value="Genomic_DNA"/>
</dbReference>
<sequence>MKAGIVSMIAVLAVASTAGCSSMQKESGYVAPQPVPSLQDRDTAYIAAVEQIAQRRGIEVVWVNPPTKRPAARTGDPRQAMR</sequence>
<reference evidence="2 3" key="1">
    <citation type="journal article" date="2015" name="Stand. Genomic Sci.">
        <title>Genomic Encyclopedia of Bacterial and Archaeal Type Strains, Phase III: the genomes of soil and plant-associated and newly described type strains.</title>
        <authorList>
            <person name="Whitman W.B."/>
            <person name="Woyke T."/>
            <person name="Klenk H.P."/>
            <person name="Zhou Y."/>
            <person name="Lilburn T.G."/>
            <person name="Beck B.J."/>
            <person name="De Vos P."/>
            <person name="Vandamme P."/>
            <person name="Eisen J.A."/>
            <person name="Garrity G."/>
            <person name="Hugenholtz P."/>
            <person name="Kyrpides N.C."/>
        </authorList>
    </citation>
    <scope>NUCLEOTIDE SEQUENCE [LARGE SCALE GENOMIC DNA]</scope>
    <source>
        <strain evidence="2 3">CGMCC 1.10136</strain>
    </source>
</reference>
<proteinExistence type="predicted"/>
<dbReference type="OrthoDB" id="6240183at2"/>
<name>A0A562LKW6_9GAMM</name>
<accession>A0A562LKW6</accession>
<comment type="caution">
    <text evidence="2">The sequence shown here is derived from an EMBL/GenBank/DDBJ whole genome shotgun (WGS) entry which is preliminary data.</text>
</comment>
<evidence type="ECO:0000256" key="1">
    <source>
        <dbReference type="SAM" id="SignalP"/>
    </source>
</evidence>
<dbReference type="AlphaFoldDB" id="A0A562LKW6"/>
<feature type="signal peptide" evidence="1">
    <location>
        <begin position="1"/>
        <end position="18"/>
    </location>
</feature>
<keyword evidence="1" id="KW-0732">Signal</keyword>
<evidence type="ECO:0000313" key="2">
    <source>
        <dbReference type="EMBL" id="TWI08257.1"/>
    </source>
</evidence>
<evidence type="ECO:0008006" key="4">
    <source>
        <dbReference type="Google" id="ProtNLM"/>
    </source>
</evidence>
<dbReference type="RefSeq" id="WP_144816144.1">
    <property type="nucleotide sequence ID" value="NZ_VLKP01000010.1"/>
</dbReference>
<gene>
    <name evidence="2" type="ORF">IP93_02493</name>
</gene>
<organism evidence="2 3">
    <name type="scientific">Aerolutibacter ruishenii</name>
    <dbReference type="NCBI Taxonomy" id="686800"/>
    <lineage>
        <taxon>Bacteria</taxon>
        <taxon>Pseudomonadati</taxon>
        <taxon>Pseudomonadota</taxon>
        <taxon>Gammaproteobacteria</taxon>
        <taxon>Lysobacterales</taxon>
        <taxon>Lysobacteraceae</taxon>
        <taxon>Aerolutibacter</taxon>
    </lineage>
</organism>